<dbReference type="EMBL" id="JAFLCK010000023">
    <property type="protein sequence ID" value="MBN8661654.1"/>
    <property type="molecule type" value="Genomic_DNA"/>
</dbReference>
<evidence type="ECO:0000313" key="4">
    <source>
        <dbReference type="Proteomes" id="UP000664277"/>
    </source>
</evidence>
<proteinExistence type="predicted"/>
<evidence type="ECO:0000256" key="1">
    <source>
        <dbReference type="SAM" id="MobiDB-lite"/>
    </source>
</evidence>
<gene>
    <name evidence="3" type="ORF">J0M35_14910</name>
</gene>
<evidence type="ECO:0000313" key="3">
    <source>
        <dbReference type="EMBL" id="MBN8661654.1"/>
    </source>
</evidence>
<feature type="compositionally biased region" description="Polar residues" evidence="1">
    <location>
        <begin position="207"/>
        <end position="222"/>
    </location>
</feature>
<feature type="compositionally biased region" description="Low complexity" evidence="1">
    <location>
        <begin position="181"/>
        <end position="190"/>
    </location>
</feature>
<feature type="signal peptide" evidence="2">
    <location>
        <begin position="1"/>
        <end position="29"/>
    </location>
</feature>
<organism evidence="3 4">
    <name type="scientific">Candidatus Obscuribacter phosphatis</name>
    <dbReference type="NCBI Taxonomy" id="1906157"/>
    <lineage>
        <taxon>Bacteria</taxon>
        <taxon>Bacillati</taxon>
        <taxon>Candidatus Melainabacteria</taxon>
        <taxon>Candidatus Obscuribacterales</taxon>
        <taxon>Candidatus Obscuribacteraceae</taxon>
        <taxon>Candidatus Obscuribacter</taxon>
    </lineage>
</organism>
<keyword evidence="2" id="KW-0732">Signal</keyword>
<dbReference type="AlphaFoldDB" id="A0A8J7P928"/>
<sequence>MFNLKRPLKGTMLACLAALAVLSTGKTLAQNANGLPPQIVLPNSSIGPSWGSSIGSSWGSVPYIGTFRSVPYVGSVPSLGSVPNIGSFRSFGSVPYLGSVPNIGSIPYVGSIPRIGALPYSNFYRPSAFSGAFSGNYARPYQNYGIPNSGRLSNTTVIQTAPSKASGNYYSGSVGDASASGGYYSSTSSGQKSQDDYAYLNRIQRPKSLNNSSDNYWGSSGNPFPKDLKSVPWAP</sequence>
<feature type="chain" id="PRO_5035218336" evidence="2">
    <location>
        <begin position="30"/>
        <end position="235"/>
    </location>
</feature>
<evidence type="ECO:0000256" key="2">
    <source>
        <dbReference type="SAM" id="SignalP"/>
    </source>
</evidence>
<accession>A0A8J7P928</accession>
<comment type="caution">
    <text evidence="3">The sequence shown here is derived from an EMBL/GenBank/DDBJ whole genome shotgun (WGS) entry which is preliminary data.</text>
</comment>
<feature type="region of interest" description="Disordered" evidence="1">
    <location>
        <begin position="181"/>
        <end position="235"/>
    </location>
</feature>
<protein>
    <submittedName>
        <fullName evidence="3">Uncharacterized protein</fullName>
    </submittedName>
</protein>
<name>A0A8J7P928_9BACT</name>
<dbReference type="Proteomes" id="UP000664277">
    <property type="component" value="Unassembled WGS sequence"/>
</dbReference>
<reference evidence="3" key="1">
    <citation type="submission" date="2021-02" db="EMBL/GenBank/DDBJ databases">
        <title>Genome-Resolved Metagenomics of a Microbial Community Performing Photosynthetic Biological Nutrient Removal.</title>
        <authorList>
            <person name="Mcdaniel E.A."/>
        </authorList>
    </citation>
    <scope>NUCLEOTIDE SEQUENCE</scope>
    <source>
        <strain evidence="3">UWPOB_OBS1</strain>
    </source>
</reference>